<dbReference type="Pfam" id="PF10137">
    <property type="entry name" value="CAP12-PCTIR_TIR"/>
    <property type="match status" value="1"/>
</dbReference>
<name>A0A2B7YW69_9FUSO</name>
<organism evidence="3 4">
    <name type="scientific">Fusobacterium animalis</name>
    <dbReference type="NCBI Taxonomy" id="76859"/>
    <lineage>
        <taxon>Bacteria</taxon>
        <taxon>Fusobacteriati</taxon>
        <taxon>Fusobacteriota</taxon>
        <taxon>Fusobacteriia</taxon>
        <taxon>Fusobacteriales</taxon>
        <taxon>Fusobacteriaceae</taxon>
        <taxon>Fusobacterium</taxon>
    </lineage>
</organism>
<gene>
    <name evidence="3" type="ORF">RN90_05255</name>
</gene>
<evidence type="ECO:0000313" key="3">
    <source>
        <dbReference type="EMBL" id="PGH24867.1"/>
    </source>
</evidence>
<feature type="coiled-coil region" evidence="1">
    <location>
        <begin position="234"/>
        <end position="261"/>
    </location>
</feature>
<dbReference type="Proteomes" id="UP000226179">
    <property type="component" value="Unassembled WGS sequence"/>
</dbReference>
<keyword evidence="1" id="KW-0175">Coiled coil</keyword>
<accession>A0A2B7YW69</accession>
<dbReference type="AlphaFoldDB" id="A0A2B7YW69"/>
<dbReference type="RefSeq" id="WP_060676443.1">
    <property type="nucleotide sequence ID" value="NZ_CP012713.1"/>
</dbReference>
<dbReference type="InterPro" id="IPR019302">
    <property type="entry name" value="CAP12/PCTIR_TIR_dom"/>
</dbReference>
<protein>
    <recommendedName>
        <fullName evidence="2">CD-NTase-associated protein 12/Pycsar effector protein TIR domain-containing protein</fullName>
    </recommendedName>
</protein>
<proteinExistence type="predicted"/>
<comment type="caution">
    <text evidence="3">The sequence shown here is derived from an EMBL/GenBank/DDBJ whole genome shotgun (WGS) entry which is preliminary data.</text>
</comment>
<sequence>MKLTPYSLEQLKEIILGEEKELGYLKGGQLVELFNKVGVRDVYNYNNGEGLPNKWSRKVYIKEKLKQLNEKQELKQLLEILIPFKKENCSTLDTDEVFKQINEIINNDGFELKSINEIYEISTLKKLNIDNKNKLEKKDSKMYYYSIYIETRLKTYTNLDISSKEELISTYLEPYLNNEYFLIDGTKVSKSMISKILVKETDFSLKEEAKKREKEDKNSNEIVMCDMYLGKNIGDILIKELENKNKEKKEMNENKKRGDKVFIVHGHDNGLKNEVARFIEKLGLEVIILHEQPNNGNTIIEKFEKYADEIGYAIILYTPCDKGFSNKDGEKNIKDRARQNVVFEHGYFIGKIGREYIAAINKDNVEEPSDLSGILYLSYDEKGAWKNELIKEMNSVGFNIDLNNI</sequence>
<evidence type="ECO:0000313" key="4">
    <source>
        <dbReference type="Proteomes" id="UP000226179"/>
    </source>
</evidence>
<dbReference type="EMBL" id="NJGJ01000001">
    <property type="protein sequence ID" value="PGH24867.1"/>
    <property type="molecule type" value="Genomic_DNA"/>
</dbReference>
<reference evidence="3 4" key="1">
    <citation type="submission" date="2017-06" db="EMBL/GenBank/DDBJ databases">
        <title>Draft genome sequence of Fusobacterium nucleatum subsp. animalis KCOM 1280 (=ChDC F318).</title>
        <authorList>
            <person name="Kook J.-K."/>
            <person name="Park S.-N."/>
            <person name="Lim Y.K."/>
            <person name="Roh H."/>
        </authorList>
    </citation>
    <scope>NUCLEOTIDE SEQUENCE [LARGE SCALE GENOMIC DNA]</scope>
    <source>
        <strain evidence="4">KCOM 1280 ( ChDC F318)</strain>
    </source>
</reference>
<evidence type="ECO:0000256" key="1">
    <source>
        <dbReference type="SAM" id="Coils"/>
    </source>
</evidence>
<feature type="domain" description="CD-NTase-associated protein 12/Pycsar effector protein TIR" evidence="2">
    <location>
        <begin position="260"/>
        <end position="380"/>
    </location>
</feature>
<dbReference type="OrthoDB" id="5497289at2"/>
<evidence type="ECO:0000259" key="2">
    <source>
        <dbReference type="Pfam" id="PF10137"/>
    </source>
</evidence>
<dbReference type="GO" id="GO:0050135">
    <property type="term" value="F:NADP+ nucleosidase activity"/>
    <property type="evidence" value="ECO:0007669"/>
    <property type="project" value="InterPro"/>
</dbReference>